<evidence type="ECO:0000256" key="4">
    <source>
        <dbReference type="ARBA" id="ARBA00023136"/>
    </source>
</evidence>
<name>L7FKY2_ENTIV</name>
<evidence type="ECO:0000313" key="7">
    <source>
        <dbReference type="EMBL" id="ELP86355.1"/>
    </source>
</evidence>
<feature type="transmembrane region" description="Helical" evidence="5">
    <location>
        <begin position="397"/>
        <end position="421"/>
    </location>
</feature>
<dbReference type="PANTHER" id="PTHR31918">
    <property type="entry name" value="TRANSMEMBRANE PROTEIN 181"/>
    <property type="match status" value="1"/>
</dbReference>
<dbReference type="GO" id="GO:0016020">
    <property type="term" value="C:membrane"/>
    <property type="evidence" value="ECO:0007669"/>
    <property type="project" value="UniProtKB-SubCell"/>
</dbReference>
<protein>
    <recommendedName>
        <fullName evidence="6">Wntless-like transmembrane domain-containing protein</fullName>
    </recommendedName>
</protein>
<evidence type="ECO:0000256" key="1">
    <source>
        <dbReference type="ARBA" id="ARBA00004141"/>
    </source>
</evidence>
<evidence type="ECO:0000256" key="2">
    <source>
        <dbReference type="ARBA" id="ARBA00022692"/>
    </source>
</evidence>
<dbReference type="GO" id="GO:0015643">
    <property type="term" value="F:toxic substance binding"/>
    <property type="evidence" value="ECO:0007669"/>
    <property type="project" value="InterPro"/>
</dbReference>
<dbReference type="OrthoDB" id="28186at2759"/>
<keyword evidence="4 5" id="KW-0472">Membrane</keyword>
<gene>
    <name evidence="7" type="ORF">EIN_296650</name>
</gene>
<feature type="transmembrane region" description="Helical" evidence="5">
    <location>
        <begin position="354"/>
        <end position="376"/>
    </location>
</feature>
<feature type="transmembrane region" description="Helical" evidence="5">
    <location>
        <begin position="427"/>
        <end position="447"/>
    </location>
</feature>
<feature type="domain" description="Wntless-like transmembrane" evidence="6">
    <location>
        <begin position="212"/>
        <end position="450"/>
    </location>
</feature>
<dbReference type="Pfam" id="PF06664">
    <property type="entry name" value="WLS-like_TM"/>
    <property type="match status" value="1"/>
</dbReference>
<dbReference type="Proteomes" id="UP000014680">
    <property type="component" value="Unassembled WGS sequence"/>
</dbReference>
<reference evidence="7 8" key="1">
    <citation type="submission" date="2012-10" db="EMBL/GenBank/DDBJ databases">
        <authorList>
            <person name="Zafar N."/>
            <person name="Inman J."/>
            <person name="Hall N."/>
            <person name="Lorenzi H."/>
            <person name="Caler E."/>
        </authorList>
    </citation>
    <scope>NUCLEOTIDE SEQUENCE [LARGE SCALE GENOMIC DNA]</scope>
    <source>
        <strain evidence="7 8">IP1</strain>
    </source>
</reference>
<dbReference type="AlphaFoldDB" id="L7FKY2"/>
<dbReference type="InterPro" id="IPR047843">
    <property type="entry name" value="WLS-like_TM"/>
</dbReference>
<keyword evidence="8" id="KW-1185">Reference proteome</keyword>
<evidence type="ECO:0000256" key="5">
    <source>
        <dbReference type="SAM" id="Phobius"/>
    </source>
</evidence>
<accession>L7FKY2</accession>
<feature type="transmembrane region" description="Helical" evidence="5">
    <location>
        <begin position="287"/>
        <end position="307"/>
    </location>
</feature>
<dbReference type="RefSeq" id="XP_004185701.1">
    <property type="nucleotide sequence ID" value="XM_004185653.1"/>
</dbReference>
<feature type="transmembrane region" description="Helical" evidence="5">
    <location>
        <begin position="21"/>
        <end position="44"/>
    </location>
</feature>
<feature type="transmembrane region" description="Helical" evidence="5">
    <location>
        <begin position="219"/>
        <end position="240"/>
    </location>
</feature>
<keyword evidence="2 5" id="KW-0812">Transmembrane</keyword>
<keyword evidence="3 5" id="KW-1133">Transmembrane helix</keyword>
<feature type="transmembrane region" description="Helical" evidence="5">
    <location>
        <begin position="252"/>
        <end position="275"/>
    </location>
</feature>
<dbReference type="OMA" id="EFCKVDF"/>
<dbReference type="GeneID" id="14885315"/>
<sequence>MEEIVQNEKKRNGILMNTISLPGLLFVGLVFLLFTTGITIVSFISPKRYLTTTQGLWNCSNNYAGVFDKKECKGWDSYATLTRMEEVTKPNVSIALGPFGPLNKDVNIKLLIKNVFTTSAKESYEFTLDFDYSLQPFTDMKYIASTNYVLVRAHKVNVKCEGLNKYCDVDFSLFRRFSSSIYERFDIFSMNSTSTKSMEKAEFYLTIDTYNSKSTMYEVIWRLVLVFANCVVLVFFLWSLRKVMLKQWPFEEVLTALLIYGLIFFNNPFCFLEYMTQASFFMMVNTFFEAFFLGYMMFYILAFFNLLRRPEKAKGFIPLITRAVMGIVIGCTSFGSTLAVKMTVNLNSHFTSNVMTIVFGISFLLAILAYLFWLAFDVIRSFSERRKMSGPNKNRTLIFGIVTFGCIIIIASVAIGVYFSGYMVSNMFIGLMAYVNLYCFFLTILCLPSQENTENTESKVIMKLDTELKVEQYDDDGELIINDTNTGKEGQLYDEDNALNVSKLDN</sequence>
<evidence type="ECO:0000259" key="6">
    <source>
        <dbReference type="Pfam" id="PF06664"/>
    </source>
</evidence>
<dbReference type="InterPro" id="IPR040416">
    <property type="entry name" value="TMEM181"/>
</dbReference>
<proteinExistence type="predicted"/>
<evidence type="ECO:0000313" key="8">
    <source>
        <dbReference type="Proteomes" id="UP000014680"/>
    </source>
</evidence>
<organism evidence="7 8">
    <name type="scientific">Entamoeba invadens IP1</name>
    <dbReference type="NCBI Taxonomy" id="370355"/>
    <lineage>
        <taxon>Eukaryota</taxon>
        <taxon>Amoebozoa</taxon>
        <taxon>Evosea</taxon>
        <taxon>Archamoebae</taxon>
        <taxon>Mastigamoebida</taxon>
        <taxon>Entamoebidae</taxon>
        <taxon>Entamoeba</taxon>
    </lineage>
</organism>
<dbReference type="KEGG" id="eiv:EIN_296650"/>
<feature type="transmembrane region" description="Helical" evidence="5">
    <location>
        <begin position="319"/>
        <end position="342"/>
    </location>
</feature>
<comment type="subcellular location">
    <subcellularLocation>
        <location evidence="1">Membrane</location>
        <topology evidence="1">Multi-pass membrane protein</topology>
    </subcellularLocation>
</comment>
<dbReference type="PANTHER" id="PTHR31918:SF1">
    <property type="entry name" value="TRANSMEMBRANE PROTEIN 181"/>
    <property type="match status" value="1"/>
</dbReference>
<evidence type="ECO:0000256" key="3">
    <source>
        <dbReference type="ARBA" id="ARBA00022989"/>
    </source>
</evidence>
<dbReference type="VEuPathDB" id="AmoebaDB:EIN_296650"/>
<dbReference type="EMBL" id="KB206986">
    <property type="protein sequence ID" value="ELP86355.1"/>
    <property type="molecule type" value="Genomic_DNA"/>
</dbReference>